<dbReference type="InterPro" id="IPR030678">
    <property type="entry name" value="Peptide/Ni-bd"/>
</dbReference>
<dbReference type="HOGENOM" id="CLU_017028_7_1_11"/>
<dbReference type="GO" id="GO:1904680">
    <property type="term" value="F:peptide transmembrane transporter activity"/>
    <property type="evidence" value="ECO:0007669"/>
    <property type="project" value="TreeGrafter"/>
</dbReference>
<dbReference type="InterPro" id="IPR000914">
    <property type="entry name" value="SBP_5_dom"/>
</dbReference>
<dbReference type="PANTHER" id="PTHR30290">
    <property type="entry name" value="PERIPLASMIC BINDING COMPONENT OF ABC TRANSPORTER"/>
    <property type="match status" value="1"/>
</dbReference>
<dbReference type="InterPro" id="IPR039424">
    <property type="entry name" value="SBP_5"/>
</dbReference>
<dbReference type="SUPFAM" id="SSF53850">
    <property type="entry name" value="Periplasmic binding protein-like II"/>
    <property type="match status" value="1"/>
</dbReference>
<dbReference type="KEGG" id="sesp:BN6_34820"/>
<gene>
    <name evidence="5" type="ordered locus">BN6_34820</name>
</gene>
<evidence type="ECO:0000256" key="3">
    <source>
        <dbReference type="SAM" id="SignalP"/>
    </source>
</evidence>
<proteinExistence type="predicted"/>
<dbReference type="Gene3D" id="3.90.76.10">
    <property type="entry name" value="Dipeptide-binding Protein, Domain 1"/>
    <property type="match status" value="1"/>
</dbReference>
<dbReference type="GO" id="GO:0015833">
    <property type="term" value="P:peptide transport"/>
    <property type="evidence" value="ECO:0007669"/>
    <property type="project" value="TreeGrafter"/>
</dbReference>
<evidence type="ECO:0000313" key="5">
    <source>
        <dbReference type="EMBL" id="CCH30780.1"/>
    </source>
</evidence>
<feature type="signal peptide" evidence="3">
    <location>
        <begin position="1"/>
        <end position="27"/>
    </location>
</feature>
<evidence type="ECO:0000256" key="1">
    <source>
        <dbReference type="ARBA" id="ARBA00022729"/>
    </source>
</evidence>
<dbReference type="PIRSF" id="PIRSF002741">
    <property type="entry name" value="MppA"/>
    <property type="match status" value="1"/>
</dbReference>
<evidence type="ECO:0000259" key="4">
    <source>
        <dbReference type="Pfam" id="PF00496"/>
    </source>
</evidence>
<protein>
    <recommendedName>
        <fullName evidence="4">Solute-binding protein family 5 domain-containing protein</fullName>
    </recommendedName>
</protein>
<dbReference type="STRING" id="1179773.BN6_34820"/>
<dbReference type="PATRIC" id="fig|1179773.3.peg.3485"/>
<accession>K0JSS4</accession>
<dbReference type="AlphaFoldDB" id="K0JSS4"/>
<dbReference type="eggNOG" id="COG0747">
    <property type="taxonomic scope" value="Bacteria"/>
</dbReference>
<feature type="region of interest" description="Disordered" evidence="2">
    <location>
        <begin position="182"/>
        <end position="205"/>
    </location>
</feature>
<dbReference type="BioCyc" id="SESP1179773:BN6_RS16870-MONOMER"/>
<dbReference type="Proteomes" id="UP000006281">
    <property type="component" value="Chromosome"/>
</dbReference>
<dbReference type="Gene3D" id="3.10.105.10">
    <property type="entry name" value="Dipeptide-binding Protein, Domain 3"/>
    <property type="match status" value="1"/>
</dbReference>
<dbReference type="GO" id="GO:0042597">
    <property type="term" value="C:periplasmic space"/>
    <property type="evidence" value="ECO:0007669"/>
    <property type="project" value="UniProtKB-ARBA"/>
</dbReference>
<evidence type="ECO:0000256" key="2">
    <source>
        <dbReference type="SAM" id="MobiDB-lite"/>
    </source>
</evidence>
<dbReference type="EMBL" id="HE804045">
    <property type="protein sequence ID" value="CCH30780.1"/>
    <property type="molecule type" value="Genomic_DNA"/>
</dbReference>
<dbReference type="PROSITE" id="PS51257">
    <property type="entry name" value="PROKAR_LIPOPROTEIN"/>
    <property type="match status" value="1"/>
</dbReference>
<keyword evidence="1 3" id="KW-0732">Signal</keyword>
<dbReference type="Pfam" id="PF00496">
    <property type="entry name" value="SBP_bac_5"/>
    <property type="match status" value="1"/>
</dbReference>
<keyword evidence="6" id="KW-1185">Reference proteome</keyword>
<name>K0JSS4_SACES</name>
<dbReference type="GO" id="GO:0043190">
    <property type="term" value="C:ATP-binding cassette (ABC) transporter complex"/>
    <property type="evidence" value="ECO:0007669"/>
    <property type="project" value="InterPro"/>
</dbReference>
<reference evidence="5 6" key="1">
    <citation type="journal article" date="2012" name="BMC Genomics">
        <title>Complete genome sequence of Saccharothrix espanaensis DSM 44229T and comparison to the other completely sequenced Pseudonocardiaceae.</title>
        <authorList>
            <person name="Strobel T."/>
            <person name="Al-Dilaimi A."/>
            <person name="Blom J."/>
            <person name="Gessner A."/>
            <person name="Kalinowski J."/>
            <person name="Luzhetska M."/>
            <person name="Puhler A."/>
            <person name="Szczepanowski R."/>
            <person name="Bechthold A."/>
            <person name="Ruckert C."/>
        </authorList>
    </citation>
    <scope>NUCLEOTIDE SEQUENCE [LARGE SCALE GENOMIC DNA]</scope>
    <source>
        <strain evidence="6">ATCC 51144 / DSM 44229 / JCM 9112 / NBRC 15066 / NRRL 15764</strain>
    </source>
</reference>
<sequence length="530" mass="56843">MERTESRRLRHRIAALTAVGLVLTACATTKGTTTGDAGPPARGGNLTVRLAQDPGSLDTVKNSNAGTTYIGHEVFEQLVTIDANYQPQPVLAESYKKADDGLGYTFTLRKGIVFADGTPLRAADAAASLRYWVDNGSYAGSLKPVLKEITAPDEGTVVVTLSAPFNLVALMATSHGTGIRKESDIASAGPTGIPRENSAGSGPYKVKTWTPGQEIVLERNDKYQPPGGKSSGYAGAKNAYLDTITYKVVADADAVLNGLQTGLLDVAEPSHDQYDQVKRSDTLKVGVEGAANIQYIALNHNSGSIFAKQQARDAMNLIVDKAAVMASQGVPELVSPSNGAFATQTNKGMYSEAGKAKWDQHDPERAKQLFAEAGLQPGQTIRMITTDEFPQFKDALVLVQSQLQKIGITASIDSYDFATLIGRKNNEPDSWDVLALMDDANPPVPSYSDNVQGMDNMGYPRDQLAPLLSAYNAADTPEEQKQAIDKVQEFTSQNLPTITLYNAKSYVGYSAKVRGYDGWGMEFADVWLAG</sequence>
<feature type="chain" id="PRO_5003834351" description="Solute-binding protein family 5 domain-containing protein" evidence="3">
    <location>
        <begin position="28"/>
        <end position="530"/>
    </location>
</feature>
<organism evidence="5 6">
    <name type="scientific">Saccharothrix espanaensis (strain ATCC 51144 / DSM 44229 / JCM 9112 / NBRC 15066 / NRRL 15764)</name>
    <dbReference type="NCBI Taxonomy" id="1179773"/>
    <lineage>
        <taxon>Bacteria</taxon>
        <taxon>Bacillati</taxon>
        <taxon>Actinomycetota</taxon>
        <taxon>Actinomycetes</taxon>
        <taxon>Pseudonocardiales</taxon>
        <taxon>Pseudonocardiaceae</taxon>
        <taxon>Saccharothrix</taxon>
    </lineage>
</organism>
<dbReference type="Gene3D" id="3.40.190.10">
    <property type="entry name" value="Periplasmic binding protein-like II"/>
    <property type="match status" value="1"/>
</dbReference>
<evidence type="ECO:0000313" key="6">
    <source>
        <dbReference type="Proteomes" id="UP000006281"/>
    </source>
</evidence>
<feature type="domain" description="Solute-binding protein family 5" evidence="4">
    <location>
        <begin position="86"/>
        <end position="439"/>
    </location>
</feature>
<dbReference type="PANTHER" id="PTHR30290:SF38">
    <property type="entry name" value="D,D-DIPEPTIDE-BINDING PERIPLASMIC PROTEIN DDPA-RELATED"/>
    <property type="match status" value="1"/>
</dbReference>